<dbReference type="AlphaFoldDB" id="A0A381W6T9"/>
<dbReference type="InterPro" id="IPR001135">
    <property type="entry name" value="NADH_Q_OxRdtase_suD"/>
</dbReference>
<organism evidence="2">
    <name type="scientific">marine metagenome</name>
    <dbReference type="NCBI Taxonomy" id="408172"/>
    <lineage>
        <taxon>unclassified sequences</taxon>
        <taxon>metagenomes</taxon>
        <taxon>ecological metagenomes</taxon>
    </lineage>
</organism>
<dbReference type="HAMAP" id="MF_01358">
    <property type="entry name" value="NDH1_NuoD"/>
    <property type="match status" value="1"/>
</dbReference>
<dbReference type="EMBL" id="UINC01010873">
    <property type="protein sequence ID" value="SVA48205.1"/>
    <property type="molecule type" value="Genomic_DNA"/>
</dbReference>
<feature type="domain" description="NADH-quinone oxidoreductase subunit D" evidence="1">
    <location>
        <begin position="125"/>
        <end position="373"/>
    </location>
</feature>
<dbReference type="GO" id="GO:0051287">
    <property type="term" value="F:NAD binding"/>
    <property type="evidence" value="ECO:0007669"/>
    <property type="project" value="InterPro"/>
</dbReference>
<sequence>MIQQDGLETSLLEVSMGPHHPSTHGVFRMDVKLDGETVVDLQPVFGYLHRNHEKLAENMSYLASMPFTDRLDYFNSMTNNWGYALAAEKLVEIEVPERAEYLRVIMAELTRLVNHVSLVGFFINDLGALGTPLLYAFREREKILDLFEQASGARMMCNYFRFGGLRNDVPEGWLDRARDVVDRFPDFLDEYEKLLCENEIILSRTQGVGNLSRELAISAGITGPMLRASGVNYDIRKVDKYGIYDRFQFRVPYSDGDVGDCYDRFMVRMLEMRESIGILKQALGGIGDGPVLGNAPKVFKPKPAEVYGRVEAPKGELGFYLIADGTPKPYRYRVRPPSLINLTVLRDMCLGQKVADAVIILGSIDIVLGEVDR</sequence>
<proteinExistence type="inferred from homology"/>
<dbReference type="InterPro" id="IPR029014">
    <property type="entry name" value="NiFe-Hase_large"/>
</dbReference>
<dbReference type="PANTHER" id="PTHR11993">
    <property type="entry name" value="NADH-UBIQUINONE OXIDOREDUCTASE 49 KDA SUBUNIT"/>
    <property type="match status" value="1"/>
</dbReference>
<name>A0A381W6T9_9ZZZZ</name>
<dbReference type="Gene3D" id="1.10.645.10">
    <property type="entry name" value="Cytochrome-c3 Hydrogenase, chain B"/>
    <property type="match status" value="1"/>
</dbReference>
<protein>
    <recommendedName>
        <fullName evidence="1">NADH-quinone oxidoreductase subunit D domain-containing protein</fullName>
    </recommendedName>
</protein>
<evidence type="ECO:0000259" key="1">
    <source>
        <dbReference type="Pfam" id="PF00346"/>
    </source>
</evidence>
<dbReference type="PANTHER" id="PTHR11993:SF10">
    <property type="entry name" value="NADH DEHYDROGENASE [UBIQUINONE] IRON-SULFUR PROTEIN 2, MITOCHONDRIAL"/>
    <property type="match status" value="1"/>
</dbReference>
<dbReference type="Pfam" id="PF00346">
    <property type="entry name" value="Complex1_49kDa"/>
    <property type="match status" value="1"/>
</dbReference>
<accession>A0A381W6T9</accession>
<dbReference type="InterPro" id="IPR022885">
    <property type="entry name" value="NDH1_su_D/H"/>
</dbReference>
<reference evidence="2" key="1">
    <citation type="submission" date="2018-05" db="EMBL/GenBank/DDBJ databases">
        <authorList>
            <person name="Lanie J.A."/>
            <person name="Ng W.-L."/>
            <person name="Kazmierczak K.M."/>
            <person name="Andrzejewski T.M."/>
            <person name="Davidsen T.M."/>
            <person name="Wayne K.J."/>
            <person name="Tettelin H."/>
            <person name="Glass J.I."/>
            <person name="Rusch D."/>
            <person name="Podicherti R."/>
            <person name="Tsui H.-C.T."/>
            <person name="Winkler M.E."/>
        </authorList>
    </citation>
    <scope>NUCLEOTIDE SEQUENCE</scope>
</reference>
<dbReference type="NCBIfam" id="NF004739">
    <property type="entry name" value="PRK06075.1"/>
    <property type="match status" value="1"/>
</dbReference>
<dbReference type="GO" id="GO:0016651">
    <property type="term" value="F:oxidoreductase activity, acting on NAD(P)H"/>
    <property type="evidence" value="ECO:0007669"/>
    <property type="project" value="InterPro"/>
</dbReference>
<dbReference type="SUPFAM" id="SSF56762">
    <property type="entry name" value="HydB/Nqo4-like"/>
    <property type="match status" value="1"/>
</dbReference>
<evidence type="ECO:0000313" key="2">
    <source>
        <dbReference type="EMBL" id="SVA48205.1"/>
    </source>
</evidence>
<gene>
    <name evidence="2" type="ORF">METZ01_LOCUS101059</name>
</gene>
<dbReference type="GO" id="GO:0048038">
    <property type="term" value="F:quinone binding"/>
    <property type="evidence" value="ECO:0007669"/>
    <property type="project" value="InterPro"/>
</dbReference>